<reference evidence="1" key="1">
    <citation type="submission" date="2019-04" db="EMBL/GenBank/DDBJ databases">
        <title>Microbes associate with the intestines of laboratory mice.</title>
        <authorList>
            <person name="Navarre W."/>
            <person name="Wong E."/>
            <person name="Huang K.C."/>
            <person name="Tropini C."/>
            <person name="Ng K."/>
            <person name="Yu B."/>
        </authorList>
    </citation>
    <scope>NUCLEOTIDE SEQUENCE</scope>
    <source>
        <strain evidence="1">NM86_A22</strain>
    </source>
</reference>
<accession>A0AC61S284</accession>
<dbReference type="Proteomes" id="UP000305401">
    <property type="component" value="Unassembled WGS sequence"/>
</dbReference>
<protein>
    <submittedName>
        <fullName evidence="1">Glycosyltransferase family 39 protein</fullName>
    </submittedName>
</protein>
<comment type="caution">
    <text evidence="1">The sequence shown here is derived from an EMBL/GenBank/DDBJ whole genome shotgun (WGS) entry which is preliminary data.</text>
</comment>
<keyword evidence="2" id="KW-1185">Reference proteome</keyword>
<proteinExistence type="predicted"/>
<gene>
    <name evidence="1" type="ORF">E5990_11355</name>
</gene>
<evidence type="ECO:0000313" key="1">
    <source>
        <dbReference type="EMBL" id="THG37831.1"/>
    </source>
</evidence>
<evidence type="ECO:0000313" key="2">
    <source>
        <dbReference type="Proteomes" id="UP000305401"/>
    </source>
</evidence>
<feature type="non-terminal residue" evidence="1">
    <location>
        <position position="308"/>
    </location>
</feature>
<name>A0AC61S284_9BACT</name>
<dbReference type="EMBL" id="SSTG01000277">
    <property type="protein sequence ID" value="THG37831.1"/>
    <property type="molecule type" value="Genomic_DNA"/>
</dbReference>
<sequence length="308" mass="34200">MFSNFCHVLKKNILNINPVLATLVLCTCYNVVLMGRTASWDIYCHAFMMGAICFLAEALQKPGRQWAGLTIAGIMTGLSIMSKGPVSLYGLFFSFIIAYTAVFRPKMKGKWLPVATMILIALAIGAWWFVYIHLTCPEALANVAGKESGAWFNRNVRPWYYYWTFFLETGIWSVAMITTLVYAAVKGWKQLDPSFRMSIMWLLVALLLLSLLPEKKNRYLLPILIPASFAIAGMLADITNANYKGRMSRFNRIAFMANGWILAAACIIVAAAAIYLYITGIMPVLPAAALVCASIISAIIICSAVKMR</sequence>
<organism evidence="1 2">
    <name type="scientific">Muribaculum caecicola</name>
    <dbReference type="NCBI Taxonomy" id="3038144"/>
    <lineage>
        <taxon>Bacteria</taxon>
        <taxon>Pseudomonadati</taxon>
        <taxon>Bacteroidota</taxon>
        <taxon>Bacteroidia</taxon>
        <taxon>Bacteroidales</taxon>
        <taxon>Muribaculaceae</taxon>
        <taxon>Muribaculum</taxon>
    </lineage>
</organism>